<reference evidence="3" key="1">
    <citation type="submission" date="2014-07" db="EMBL/GenBank/DDBJ databases">
        <authorList>
            <person name="Martin A.A"/>
            <person name="De Silva N."/>
        </authorList>
    </citation>
    <scope>NUCLEOTIDE SEQUENCE</scope>
</reference>
<dbReference type="AlphaFoldDB" id="A0A0K0G4I5"/>
<sequence length="122" mass="14305">MFLILFIIFSITYSMSFDPPVITIEKDEVITKDLLFNEDSSEIDKHVNNKEIFNISSKQNNNIKNAIKFSTNSTPFNHNNKTVYNEKKSKSSAYNILNLYTSQGYLMLLFMIILKNLYEIRF</sequence>
<feature type="transmembrane region" description="Helical" evidence="1">
    <location>
        <begin position="97"/>
        <end position="118"/>
    </location>
</feature>
<feature type="chain" id="PRO_5005330742" evidence="2">
    <location>
        <begin position="17"/>
        <end position="122"/>
    </location>
</feature>
<organism evidence="3 4">
    <name type="scientific">Strongyloides venezuelensis</name>
    <name type="common">Threadworm</name>
    <dbReference type="NCBI Taxonomy" id="75913"/>
    <lineage>
        <taxon>Eukaryota</taxon>
        <taxon>Metazoa</taxon>
        <taxon>Ecdysozoa</taxon>
        <taxon>Nematoda</taxon>
        <taxon>Chromadorea</taxon>
        <taxon>Rhabditida</taxon>
        <taxon>Tylenchina</taxon>
        <taxon>Panagrolaimomorpha</taxon>
        <taxon>Strongyloidoidea</taxon>
        <taxon>Strongyloididae</taxon>
        <taxon>Strongyloides</taxon>
    </lineage>
</organism>
<keyword evidence="2" id="KW-0732">Signal</keyword>
<dbReference type="WBParaSite" id="SVE_1964700.1">
    <property type="protein sequence ID" value="SVE_1964700.1"/>
    <property type="gene ID" value="SVE_1964700"/>
</dbReference>
<protein>
    <submittedName>
        <fullName evidence="4">Uncharacterized protein</fullName>
    </submittedName>
</protein>
<keyword evidence="1" id="KW-0472">Membrane</keyword>
<feature type="signal peptide" evidence="2">
    <location>
        <begin position="1"/>
        <end position="16"/>
    </location>
</feature>
<evidence type="ECO:0000313" key="3">
    <source>
        <dbReference type="Proteomes" id="UP000035680"/>
    </source>
</evidence>
<proteinExistence type="predicted"/>
<reference evidence="4" key="2">
    <citation type="submission" date="2015-08" db="UniProtKB">
        <authorList>
            <consortium name="WormBaseParasite"/>
        </authorList>
    </citation>
    <scope>IDENTIFICATION</scope>
</reference>
<evidence type="ECO:0000313" key="4">
    <source>
        <dbReference type="WBParaSite" id="SVE_1964700.1"/>
    </source>
</evidence>
<keyword evidence="1" id="KW-1133">Transmembrane helix</keyword>
<evidence type="ECO:0000256" key="2">
    <source>
        <dbReference type="SAM" id="SignalP"/>
    </source>
</evidence>
<name>A0A0K0G4I5_STRVS</name>
<keyword evidence="3" id="KW-1185">Reference proteome</keyword>
<keyword evidence="1" id="KW-0812">Transmembrane</keyword>
<dbReference type="Proteomes" id="UP000035680">
    <property type="component" value="Unassembled WGS sequence"/>
</dbReference>
<accession>A0A0K0G4I5</accession>
<evidence type="ECO:0000256" key="1">
    <source>
        <dbReference type="SAM" id="Phobius"/>
    </source>
</evidence>